<accession>A0ACB8RK89</accession>
<comment type="caution">
    <text evidence="1">The sequence shown here is derived from an EMBL/GenBank/DDBJ whole genome shotgun (WGS) entry which is preliminary data.</text>
</comment>
<protein>
    <submittedName>
        <fullName evidence="1">Uncharacterized protein</fullName>
    </submittedName>
</protein>
<reference evidence="1" key="2">
    <citation type="journal article" date="2022" name="New Phytol.">
        <title>Evolutionary transition to the ectomycorrhizal habit in the genomes of a hyperdiverse lineage of mushroom-forming fungi.</title>
        <authorList>
            <person name="Looney B."/>
            <person name="Miyauchi S."/>
            <person name="Morin E."/>
            <person name="Drula E."/>
            <person name="Courty P.E."/>
            <person name="Kohler A."/>
            <person name="Kuo A."/>
            <person name="LaButti K."/>
            <person name="Pangilinan J."/>
            <person name="Lipzen A."/>
            <person name="Riley R."/>
            <person name="Andreopoulos W."/>
            <person name="He G."/>
            <person name="Johnson J."/>
            <person name="Nolan M."/>
            <person name="Tritt A."/>
            <person name="Barry K.W."/>
            <person name="Grigoriev I.V."/>
            <person name="Nagy L.G."/>
            <person name="Hibbett D."/>
            <person name="Henrissat B."/>
            <person name="Matheny P.B."/>
            <person name="Labbe J."/>
            <person name="Martin F.M."/>
        </authorList>
    </citation>
    <scope>NUCLEOTIDE SEQUENCE</scope>
    <source>
        <strain evidence="1">FP105234-sp</strain>
    </source>
</reference>
<evidence type="ECO:0000313" key="2">
    <source>
        <dbReference type="Proteomes" id="UP000814033"/>
    </source>
</evidence>
<organism evidence="1 2">
    <name type="scientific">Auriscalpium vulgare</name>
    <dbReference type="NCBI Taxonomy" id="40419"/>
    <lineage>
        <taxon>Eukaryota</taxon>
        <taxon>Fungi</taxon>
        <taxon>Dikarya</taxon>
        <taxon>Basidiomycota</taxon>
        <taxon>Agaricomycotina</taxon>
        <taxon>Agaricomycetes</taxon>
        <taxon>Russulales</taxon>
        <taxon>Auriscalpiaceae</taxon>
        <taxon>Auriscalpium</taxon>
    </lineage>
</organism>
<proteinExistence type="predicted"/>
<evidence type="ECO:0000313" key="1">
    <source>
        <dbReference type="EMBL" id="KAI0044538.1"/>
    </source>
</evidence>
<keyword evidence="2" id="KW-1185">Reference proteome</keyword>
<dbReference type="Proteomes" id="UP000814033">
    <property type="component" value="Unassembled WGS sequence"/>
</dbReference>
<name>A0ACB8RK89_9AGAM</name>
<dbReference type="EMBL" id="MU275979">
    <property type="protein sequence ID" value="KAI0044538.1"/>
    <property type="molecule type" value="Genomic_DNA"/>
</dbReference>
<sequence length="469" mass="50162">MPTKAHRPGLVRTHSRSSSGGTSKVALNLQLTQKEVVQPKVDKGKQRNGHVYEGNARSTSAFPRTGSTVRVQSREHVPSAAQKRGPPPAPPARPPPQPTKHKGGFTLAASSNGSDDEDEWVSSESGAATPNKHHDSESDDSDAVTEPVEPPQQPTYGGIEATLAIATTPRAESPLSRPRNATNHDAAVLPQPSKLARTASASRVPPPDPRPRTPEHKPQIDTVNVPPPADVPSGARTEPATPTSPTSPGGRHSHVGRRVRPPSTHSLASSKLDFSHPLRPHPLIRGQSYGHAHLAPLTVMSESAQAQLQLGSSPPPSHRGNEGQLSSSPTSIRTASVQTSPRRGTLSNASLRRPSTSSARSVATLPVQPMTQISRTPPDRMRTMSTISQSSSSAALSSLAHLPTATRPATPHMTAYFPQQNPHVHPESIHVLLPSPYVTPHLTVLQWRNPIRESYDRVSFAKQRKRGSS</sequence>
<gene>
    <name evidence="1" type="ORF">FA95DRAFT_249171</name>
</gene>
<reference evidence="1" key="1">
    <citation type="submission" date="2021-02" db="EMBL/GenBank/DDBJ databases">
        <authorList>
            <consortium name="DOE Joint Genome Institute"/>
            <person name="Ahrendt S."/>
            <person name="Looney B.P."/>
            <person name="Miyauchi S."/>
            <person name="Morin E."/>
            <person name="Drula E."/>
            <person name="Courty P.E."/>
            <person name="Chicoki N."/>
            <person name="Fauchery L."/>
            <person name="Kohler A."/>
            <person name="Kuo A."/>
            <person name="Labutti K."/>
            <person name="Pangilinan J."/>
            <person name="Lipzen A."/>
            <person name="Riley R."/>
            <person name="Andreopoulos W."/>
            <person name="He G."/>
            <person name="Johnson J."/>
            <person name="Barry K.W."/>
            <person name="Grigoriev I.V."/>
            <person name="Nagy L."/>
            <person name="Hibbett D."/>
            <person name="Henrissat B."/>
            <person name="Matheny P.B."/>
            <person name="Labbe J."/>
            <person name="Martin F."/>
        </authorList>
    </citation>
    <scope>NUCLEOTIDE SEQUENCE</scope>
    <source>
        <strain evidence="1">FP105234-sp</strain>
    </source>
</reference>